<dbReference type="InParanoid" id="A0A1Q3BZP9"/>
<dbReference type="FunFam" id="1.10.630.10:FF:000204">
    <property type="entry name" value="Uncharacterized protein"/>
    <property type="match status" value="1"/>
</dbReference>
<dbReference type="GO" id="GO:0004497">
    <property type="term" value="F:monooxygenase activity"/>
    <property type="evidence" value="ECO:0007669"/>
    <property type="project" value="UniProtKB-KW"/>
</dbReference>
<name>A0A1Q3BZP9_CEPFO</name>
<keyword evidence="5 10" id="KW-0479">Metal-binding</keyword>
<keyword evidence="6" id="KW-0560">Oxidoreductase</keyword>
<evidence type="ECO:0000256" key="4">
    <source>
        <dbReference type="ARBA" id="ARBA00022617"/>
    </source>
</evidence>
<evidence type="ECO:0000256" key="1">
    <source>
        <dbReference type="ARBA" id="ARBA00001971"/>
    </source>
</evidence>
<evidence type="ECO:0000256" key="10">
    <source>
        <dbReference type="PIRSR" id="PIRSR602401-1"/>
    </source>
</evidence>
<evidence type="ECO:0000256" key="2">
    <source>
        <dbReference type="ARBA" id="ARBA00004370"/>
    </source>
</evidence>
<evidence type="ECO:0000256" key="11">
    <source>
        <dbReference type="SAM" id="Phobius"/>
    </source>
</evidence>
<dbReference type="GO" id="GO:0020037">
    <property type="term" value="F:heme binding"/>
    <property type="evidence" value="ECO:0007669"/>
    <property type="project" value="InterPro"/>
</dbReference>
<keyword evidence="9 11" id="KW-0472">Membrane</keyword>
<dbReference type="GO" id="GO:0016020">
    <property type="term" value="C:membrane"/>
    <property type="evidence" value="ECO:0007669"/>
    <property type="project" value="UniProtKB-SubCell"/>
</dbReference>
<gene>
    <name evidence="12" type="ORF">CFOL_v3_16804</name>
</gene>
<keyword evidence="8" id="KW-0503">Monooxygenase</keyword>
<keyword evidence="7 10" id="KW-0408">Iron</keyword>
<dbReference type="GO" id="GO:0005506">
    <property type="term" value="F:iron ion binding"/>
    <property type="evidence" value="ECO:0007669"/>
    <property type="project" value="InterPro"/>
</dbReference>
<comment type="cofactor">
    <cofactor evidence="1 10">
        <name>heme</name>
        <dbReference type="ChEBI" id="CHEBI:30413"/>
    </cofactor>
</comment>
<dbReference type="InterPro" id="IPR002401">
    <property type="entry name" value="Cyt_P450_E_grp-I"/>
</dbReference>
<comment type="subcellular location">
    <subcellularLocation>
        <location evidence="2">Membrane</location>
    </subcellularLocation>
</comment>
<evidence type="ECO:0000313" key="12">
    <source>
        <dbReference type="EMBL" id="GAV73318.1"/>
    </source>
</evidence>
<keyword evidence="13" id="KW-1185">Reference proteome</keyword>
<evidence type="ECO:0000256" key="6">
    <source>
        <dbReference type="ARBA" id="ARBA00023002"/>
    </source>
</evidence>
<dbReference type="InterPro" id="IPR036396">
    <property type="entry name" value="Cyt_P450_sf"/>
</dbReference>
<proteinExistence type="inferred from homology"/>
<comment type="caution">
    <text evidence="12">The sequence shown here is derived from an EMBL/GenBank/DDBJ whole genome shotgun (WGS) entry which is preliminary data.</text>
</comment>
<keyword evidence="4 10" id="KW-0349">Heme</keyword>
<feature type="transmembrane region" description="Helical" evidence="11">
    <location>
        <begin position="21"/>
        <end position="43"/>
    </location>
</feature>
<accession>A0A1Q3BZP9</accession>
<dbReference type="GO" id="GO:0016705">
    <property type="term" value="F:oxidoreductase activity, acting on paired donors, with incorporation or reduction of molecular oxygen"/>
    <property type="evidence" value="ECO:0007669"/>
    <property type="project" value="InterPro"/>
</dbReference>
<dbReference type="Proteomes" id="UP000187406">
    <property type="component" value="Unassembled WGS sequence"/>
</dbReference>
<dbReference type="PRINTS" id="PR00385">
    <property type="entry name" value="P450"/>
</dbReference>
<dbReference type="AlphaFoldDB" id="A0A1Q3BZP9"/>
<dbReference type="PANTHER" id="PTHR47943">
    <property type="entry name" value="CYTOCHROME P450 93A3-LIKE"/>
    <property type="match status" value="1"/>
</dbReference>
<dbReference type="CDD" id="cd11072">
    <property type="entry name" value="CYP71-like"/>
    <property type="match status" value="1"/>
</dbReference>
<reference evidence="13" key="1">
    <citation type="submission" date="2016-04" db="EMBL/GenBank/DDBJ databases">
        <title>Cephalotus genome sequencing.</title>
        <authorList>
            <person name="Fukushima K."/>
            <person name="Hasebe M."/>
            <person name="Fang X."/>
        </authorList>
    </citation>
    <scope>NUCLEOTIDE SEQUENCE [LARGE SCALE GENOMIC DNA]</scope>
    <source>
        <strain evidence="13">cv. St1</strain>
    </source>
</reference>
<evidence type="ECO:0000256" key="9">
    <source>
        <dbReference type="ARBA" id="ARBA00023136"/>
    </source>
</evidence>
<dbReference type="PANTHER" id="PTHR47943:SF2">
    <property type="entry name" value="CYTOCHROME P450"/>
    <property type="match status" value="1"/>
</dbReference>
<evidence type="ECO:0000256" key="3">
    <source>
        <dbReference type="ARBA" id="ARBA00010617"/>
    </source>
</evidence>
<evidence type="ECO:0000256" key="5">
    <source>
        <dbReference type="ARBA" id="ARBA00022723"/>
    </source>
</evidence>
<feature type="binding site" description="axial binding residue" evidence="10">
    <location>
        <position position="451"/>
    </location>
    <ligand>
        <name>heme</name>
        <dbReference type="ChEBI" id="CHEBI:30413"/>
    </ligand>
    <ligandPart>
        <name>Fe</name>
        <dbReference type="ChEBI" id="CHEBI:18248"/>
    </ligandPart>
</feature>
<dbReference type="Pfam" id="PF00067">
    <property type="entry name" value="p450"/>
    <property type="match status" value="1"/>
</dbReference>
<evidence type="ECO:0000313" key="13">
    <source>
        <dbReference type="Proteomes" id="UP000187406"/>
    </source>
</evidence>
<dbReference type="STRING" id="3775.A0A1Q3BZP9"/>
<feature type="non-terminal residue" evidence="12">
    <location>
        <position position="1"/>
    </location>
</feature>
<evidence type="ECO:0000256" key="8">
    <source>
        <dbReference type="ARBA" id="ARBA00023033"/>
    </source>
</evidence>
<dbReference type="SUPFAM" id="SSF48264">
    <property type="entry name" value="Cytochrome P450"/>
    <property type="match status" value="1"/>
</dbReference>
<sequence length="511" mass="58649">LPLLEIASKPYHKRVAIQTMLTMAWSWIPLALVALVVLKTLLWKTNTKNLPLGPRGLPIFGNLFVLGKRPQRDLHRLGQTYGSIMYLRLGFVPTIVVSSPQAAELFLKTNDLNFASRPQLQVVKILTYYGSHWHTMRQICNLELLNNHKINSFKPMRKEELDLLIEYIKEAARDRVAVDLSAKVLSLSASMTCSMIFGKKYMDKNLDGRGFKAVVKVAIKLIGAPNFADYIPQIASLDLQSLTKHAKAVLKVLDAFFETIIDEHIQLKDENRNKDFVDVLLGFMGSKETDYRIEREHIKAIILPKISFHDMFFAAMISATTVVEWTLSELIRHPKSMKKLQKEKEKVGLERVVEESDLERLEYLDMVVKETLRLHPVAPLLFRESIEDCTVNGFYIPKKSRVMINVWAIGRDPTAWTEVEKFFPERFIGSGIDMYANDFQLLPFDSGHRRCPAIHLGLIMVKSLVAQLIHCFDWELPNYMLPTELDMTEEFSLITPRVEPLLAIPTYRLHS</sequence>
<protein>
    <submittedName>
        <fullName evidence="12">p450 domain-containing protein</fullName>
    </submittedName>
</protein>
<dbReference type="InterPro" id="IPR001128">
    <property type="entry name" value="Cyt_P450"/>
</dbReference>
<dbReference type="OrthoDB" id="2789670at2759"/>
<keyword evidence="11" id="KW-0812">Transmembrane</keyword>
<dbReference type="EMBL" id="BDDD01001094">
    <property type="protein sequence ID" value="GAV73318.1"/>
    <property type="molecule type" value="Genomic_DNA"/>
</dbReference>
<comment type="similarity">
    <text evidence="3">Belongs to the cytochrome P450 family.</text>
</comment>
<keyword evidence="11" id="KW-1133">Transmembrane helix</keyword>
<organism evidence="12 13">
    <name type="scientific">Cephalotus follicularis</name>
    <name type="common">Albany pitcher plant</name>
    <dbReference type="NCBI Taxonomy" id="3775"/>
    <lineage>
        <taxon>Eukaryota</taxon>
        <taxon>Viridiplantae</taxon>
        <taxon>Streptophyta</taxon>
        <taxon>Embryophyta</taxon>
        <taxon>Tracheophyta</taxon>
        <taxon>Spermatophyta</taxon>
        <taxon>Magnoliopsida</taxon>
        <taxon>eudicotyledons</taxon>
        <taxon>Gunneridae</taxon>
        <taxon>Pentapetalae</taxon>
        <taxon>rosids</taxon>
        <taxon>fabids</taxon>
        <taxon>Oxalidales</taxon>
        <taxon>Cephalotaceae</taxon>
        <taxon>Cephalotus</taxon>
    </lineage>
</organism>
<dbReference type="PRINTS" id="PR00463">
    <property type="entry name" value="EP450I"/>
</dbReference>
<dbReference type="Gene3D" id="1.10.630.10">
    <property type="entry name" value="Cytochrome P450"/>
    <property type="match status" value="1"/>
</dbReference>
<evidence type="ECO:0000256" key="7">
    <source>
        <dbReference type="ARBA" id="ARBA00023004"/>
    </source>
</evidence>